<feature type="domain" description="RanBD1" evidence="9">
    <location>
        <begin position="1816"/>
        <end position="1950"/>
    </location>
</feature>
<dbReference type="Gene3D" id="2.30.29.30">
    <property type="entry name" value="Pleckstrin-homology domain (PH domain)/Phosphotyrosine-binding domain (PTB)"/>
    <property type="match status" value="5"/>
</dbReference>
<dbReference type="InterPro" id="IPR019734">
    <property type="entry name" value="TPR_rpt"/>
</dbReference>
<feature type="repeat" description="TPR" evidence="6">
    <location>
        <begin position="36"/>
        <end position="69"/>
    </location>
</feature>
<feature type="domain" description="WH1" evidence="11">
    <location>
        <begin position="1417"/>
        <end position="1535"/>
    </location>
</feature>
<feature type="domain" description="RanBD1" evidence="9">
    <location>
        <begin position="1163"/>
        <end position="1296"/>
    </location>
</feature>
<dbReference type="CDD" id="cd13179">
    <property type="entry name" value="RanBD_RanBP1"/>
    <property type="match status" value="1"/>
</dbReference>
<feature type="compositionally biased region" description="Low complexity" evidence="8">
    <location>
        <begin position="2053"/>
        <end position="2072"/>
    </location>
</feature>
<feature type="region of interest" description="Disordered" evidence="8">
    <location>
        <begin position="2492"/>
        <end position="2521"/>
    </location>
</feature>
<accession>A0AAV7HQV1</accession>
<evidence type="ECO:0000259" key="10">
    <source>
        <dbReference type="PROSITE" id="PS50199"/>
    </source>
</evidence>
<dbReference type="SMART" id="SM00160">
    <property type="entry name" value="RanBD"/>
    <property type="match status" value="4"/>
</dbReference>
<dbReference type="Proteomes" id="UP000826195">
    <property type="component" value="Unassembled WGS sequence"/>
</dbReference>
<dbReference type="PROSITE" id="PS50005">
    <property type="entry name" value="TPR"/>
    <property type="match status" value="1"/>
</dbReference>
<feature type="compositionally biased region" description="Low complexity" evidence="8">
    <location>
        <begin position="2217"/>
        <end position="2234"/>
    </location>
</feature>
<evidence type="ECO:0008006" key="14">
    <source>
        <dbReference type="Google" id="ProtNLM"/>
    </source>
</evidence>
<keyword evidence="13" id="KW-1185">Reference proteome</keyword>
<dbReference type="GO" id="GO:0005737">
    <property type="term" value="C:cytoplasm"/>
    <property type="evidence" value="ECO:0007669"/>
    <property type="project" value="TreeGrafter"/>
</dbReference>
<evidence type="ECO:0000256" key="2">
    <source>
        <dbReference type="ARBA" id="ARBA00022723"/>
    </source>
</evidence>
<keyword evidence="4" id="KW-0862">Zinc</keyword>
<dbReference type="PROSITE" id="PS50229">
    <property type="entry name" value="WH1"/>
    <property type="match status" value="1"/>
</dbReference>
<dbReference type="EMBL" id="JAHXZJ010002982">
    <property type="protein sequence ID" value="KAH0534250.1"/>
    <property type="molecule type" value="Genomic_DNA"/>
</dbReference>
<dbReference type="InterPro" id="IPR011990">
    <property type="entry name" value="TPR-like_helical_dom_sf"/>
</dbReference>
<feature type="compositionally biased region" description="Polar residues" evidence="8">
    <location>
        <begin position="1400"/>
        <end position="1413"/>
    </location>
</feature>
<evidence type="ECO:0000259" key="9">
    <source>
        <dbReference type="PROSITE" id="PS50196"/>
    </source>
</evidence>
<dbReference type="InterPro" id="IPR045255">
    <property type="entry name" value="RanBP1-like"/>
</dbReference>
<feature type="region of interest" description="Disordered" evidence="8">
    <location>
        <begin position="1293"/>
        <end position="1322"/>
    </location>
</feature>
<dbReference type="SUPFAM" id="SSF90209">
    <property type="entry name" value="Ran binding protein zinc finger-like"/>
    <property type="match status" value="1"/>
</dbReference>
<feature type="region of interest" description="Disordered" evidence="8">
    <location>
        <begin position="1347"/>
        <end position="1369"/>
    </location>
</feature>
<protein>
    <recommendedName>
        <fullName evidence="14">E3 SUMO-protein ligase RanBP2</fullName>
    </recommendedName>
</protein>
<dbReference type="Pfam" id="PF00641">
    <property type="entry name" value="Zn_ribbon_RanBP"/>
    <property type="match status" value="1"/>
</dbReference>
<dbReference type="InterPro" id="IPR045256">
    <property type="entry name" value="RanBP1_RanBD"/>
</dbReference>
<evidence type="ECO:0000259" key="11">
    <source>
        <dbReference type="PROSITE" id="PS50229"/>
    </source>
</evidence>
<gene>
    <name evidence="12" type="ORF">KQX54_002024</name>
</gene>
<keyword evidence="7" id="KW-0175">Coiled coil</keyword>
<dbReference type="PANTHER" id="PTHR23138:SF87">
    <property type="entry name" value="E3 SUMO-PROTEIN LIGASE RANBP2"/>
    <property type="match status" value="1"/>
</dbReference>
<evidence type="ECO:0000256" key="8">
    <source>
        <dbReference type="SAM" id="MobiDB-lite"/>
    </source>
</evidence>
<organism evidence="12 13">
    <name type="scientific">Cotesia glomerata</name>
    <name type="common">Lepidopteran parasitic wasp</name>
    <name type="synonym">Apanteles glomeratus</name>
    <dbReference type="NCBI Taxonomy" id="32391"/>
    <lineage>
        <taxon>Eukaryota</taxon>
        <taxon>Metazoa</taxon>
        <taxon>Ecdysozoa</taxon>
        <taxon>Arthropoda</taxon>
        <taxon>Hexapoda</taxon>
        <taxon>Insecta</taxon>
        <taxon>Pterygota</taxon>
        <taxon>Neoptera</taxon>
        <taxon>Endopterygota</taxon>
        <taxon>Hymenoptera</taxon>
        <taxon>Apocrita</taxon>
        <taxon>Ichneumonoidea</taxon>
        <taxon>Braconidae</taxon>
        <taxon>Microgastrinae</taxon>
        <taxon>Cotesia</taxon>
    </lineage>
</organism>
<dbReference type="PROSITE" id="PS01358">
    <property type="entry name" value="ZF_RANBP2_1"/>
    <property type="match status" value="2"/>
</dbReference>
<feature type="region of interest" description="Disordered" evidence="8">
    <location>
        <begin position="772"/>
        <end position="803"/>
    </location>
</feature>
<dbReference type="SMART" id="SM00028">
    <property type="entry name" value="TPR"/>
    <property type="match status" value="2"/>
</dbReference>
<feature type="domain" description="RanBD1" evidence="9">
    <location>
        <begin position="1390"/>
        <end position="1537"/>
    </location>
</feature>
<feature type="domain" description="RanBP2-type" evidence="10">
    <location>
        <begin position="1577"/>
        <end position="1606"/>
    </location>
</feature>
<evidence type="ECO:0000313" key="13">
    <source>
        <dbReference type="Proteomes" id="UP000826195"/>
    </source>
</evidence>
<feature type="region of interest" description="Disordered" evidence="8">
    <location>
        <begin position="2214"/>
        <end position="2234"/>
    </location>
</feature>
<dbReference type="PANTHER" id="PTHR23138">
    <property type="entry name" value="RAN BINDING PROTEIN"/>
    <property type="match status" value="1"/>
</dbReference>
<feature type="domain" description="RanBP2-type" evidence="10">
    <location>
        <begin position="1637"/>
        <end position="1666"/>
    </location>
</feature>
<feature type="compositionally biased region" description="Basic and acidic residues" evidence="8">
    <location>
        <begin position="2492"/>
        <end position="2503"/>
    </location>
</feature>
<keyword evidence="6" id="KW-0802">TPR repeat</keyword>
<dbReference type="Gene3D" id="4.10.1060.10">
    <property type="entry name" value="Zinc finger, RanBP2-type"/>
    <property type="match status" value="2"/>
</dbReference>
<evidence type="ECO:0000313" key="12">
    <source>
        <dbReference type="EMBL" id="KAH0534250.1"/>
    </source>
</evidence>
<dbReference type="GO" id="GO:0006913">
    <property type="term" value="P:nucleocytoplasmic transport"/>
    <property type="evidence" value="ECO:0007669"/>
    <property type="project" value="InterPro"/>
</dbReference>
<dbReference type="PROSITE" id="PS50196">
    <property type="entry name" value="RANBD1"/>
    <property type="match status" value="4"/>
</dbReference>
<feature type="compositionally biased region" description="Acidic residues" evidence="8">
    <location>
        <begin position="2508"/>
        <end position="2521"/>
    </location>
</feature>
<dbReference type="FunFam" id="2.30.29.30:FF:000018">
    <property type="entry name" value="E3 SUMO-protein ligase RanBP2"/>
    <property type="match status" value="3"/>
</dbReference>
<feature type="region of interest" description="Disordered" evidence="8">
    <location>
        <begin position="2027"/>
        <end position="2072"/>
    </location>
</feature>
<dbReference type="SUPFAM" id="SSF48452">
    <property type="entry name" value="TPR-like"/>
    <property type="match status" value="1"/>
</dbReference>
<dbReference type="InterPro" id="IPR000156">
    <property type="entry name" value="Ran_bind_dom"/>
</dbReference>
<dbReference type="Gene3D" id="1.25.40.10">
    <property type="entry name" value="Tetratricopeptide repeat domain"/>
    <property type="match status" value="1"/>
</dbReference>
<dbReference type="InterPro" id="IPR036443">
    <property type="entry name" value="Znf_RanBP2_sf"/>
</dbReference>
<feature type="compositionally biased region" description="Basic and acidic residues" evidence="8">
    <location>
        <begin position="2027"/>
        <end position="2042"/>
    </location>
</feature>
<keyword evidence="3 5" id="KW-0863">Zinc-finger</keyword>
<feature type="non-terminal residue" evidence="12">
    <location>
        <position position="1"/>
    </location>
</feature>
<dbReference type="Pfam" id="PF00638">
    <property type="entry name" value="Ran_BP1"/>
    <property type="match status" value="4"/>
</dbReference>
<name>A0AAV7HQV1_COTGL</name>
<dbReference type="SUPFAM" id="SSF50729">
    <property type="entry name" value="PH domain-like"/>
    <property type="match status" value="5"/>
</dbReference>
<dbReference type="SMART" id="SM00547">
    <property type="entry name" value="ZnF_RBZ"/>
    <property type="match status" value="2"/>
</dbReference>
<feature type="compositionally biased region" description="Basic and acidic residues" evidence="8">
    <location>
        <begin position="1300"/>
        <end position="1314"/>
    </location>
</feature>
<feature type="region of interest" description="Disordered" evidence="8">
    <location>
        <begin position="880"/>
        <end position="899"/>
    </location>
</feature>
<dbReference type="GO" id="GO:0005643">
    <property type="term" value="C:nuclear pore"/>
    <property type="evidence" value="ECO:0007669"/>
    <property type="project" value="TreeGrafter"/>
</dbReference>
<evidence type="ECO:0000256" key="6">
    <source>
        <dbReference type="PROSITE-ProRule" id="PRU00339"/>
    </source>
</evidence>
<proteinExistence type="predicted"/>
<reference evidence="12 13" key="1">
    <citation type="journal article" date="2021" name="J. Hered.">
        <title>A chromosome-level genome assembly of the parasitoid wasp, Cotesia glomerata (Hymenoptera: Braconidae).</title>
        <authorList>
            <person name="Pinto B.J."/>
            <person name="Weis J.J."/>
            <person name="Gamble T."/>
            <person name="Ode P.J."/>
            <person name="Paul R."/>
            <person name="Zaspel J.M."/>
        </authorList>
    </citation>
    <scope>NUCLEOTIDE SEQUENCE [LARGE SCALE GENOMIC DNA]</scope>
    <source>
        <strain evidence="12">CgM1</strain>
    </source>
</reference>
<feature type="region of interest" description="Disordered" evidence="8">
    <location>
        <begin position="2320"/>
        <end position="2363"/>
    </location>
</feature>
<dbReference type="InterPro" id="IPR001876">
    <property type="entry name" value="Znf_RanBP2"/>
</dbReference>
<keyword evidence="1" id="KW-0597">Phosphoprotein</keyword>
<evidence type="ECO:0000256" key="3">
    <source>
        <dbReference type="ARBA" id="ARBA00022771"/>
    </source>
</evidence>
<dbReference type="PROSITE" id="PS50199">
    <property type="entry name" value="ZF_RANBP2_2"/>
    <property type="match status" value="2"/>
</dbReference>
<dbReference type="InterPro" id="IPR011993">
    <property type="entry name" value="PH-like_dom_sf"/>
</dbReference>
<feature type="compositionally biased region" description="Acidic residues" evidence="8">
    <location>
        <begin position="2343"/>
        <end position="2357"/>
    </location>
</feature>
<dbReference type="InterPro" id="IPR000697">
    <property type="entry name" value="WH1/EVH1_dom"/>
</dbReference>
<dbReference type="CDD" id="cd00835">
    <property type="entry name" value="RanBD_family"/>
    <property type="match status" value="1"/>
</dbReference>
<feature type="region of interest" description="Disordered" evidence="8">
    <location>
        <begin position="1391"/>
        <end position="1413"/>
    </location>
</feature>
<evidence type="ECO:0000256" key="1">
    <source>
        <dbReference type="ARBA" id="ARBA00022553"/>
    </source>
</evidence>
<evidence type="ECO:0000256" key="7">
    <source>
        <dbReference type="SAM" id="Coils"/>
    </source>
</evidence>
<feature type="coiled-coil region" evidence="7">
    <location>
        <begin position="852"/>
        <end position="879"/>
    </location>
</feature>
<feature type="compositionally biased region" description="Polar residues" evidence="8">
    <location>
        <begin position="772"/>
        <end position="784"/>
    </location>
</feature>
<comment type="caution">
    <text evidence="12">The sequence shown here is derived from an EMBL/GenBank/DDBJ whole genome shotgun (WGS) entry which is preliminary data.</text>
</comment>
<keyword evidence="2" id="KW-0479">Metal-binding</keyword>
<evidence type="ECO:0000256" key="5">
    <source>
        <dbReference type="PROSITE-ProRule" id="PRU00322"/>
    </source>
</evidence>
<sequence length="2645" mass="296688">RSLRCYNIAKLYYQVGDFESARRYVSNYLELKVESAGAYKLLAQIYEALGQKESALAQYQLSLELDARQDDLILKVCELLIDVDISLDINRIKYWVDRAGEKFPHHQIVFQLKEKMLSSDRSGIDDDLEGLIISELSTRPSDVMLRVKLLKHYVAKNRIDDAYRHAIEAEANYIYRDNLQWYETLVDVLSIYRETNTFNQSFWINYLASWERFAALSCKEGEKAKTIPEATQIILNFDSALYEVKHQTHQSSSFIDQMFHHMWGQLHYHLACLLLRKAKREQKNWIETARLSSPLLLSAFHTSPIDLTGSWAANLKGSSKTLASLWRKEGCYRCSQAAHVLQDYARDNPKKLMDKIEEFMNNSWRENIYRKIFNKTHEITNSYFVKNSGQNPPLRLLSSNELKQYDEESKEVYPDSLHHHVWLGIVNKPRLKSNEDLGPYPNEYSHVFPNLQLSVYNLSQASPDSLGVLDIDAFLNATILCSLKIVEEQQKNGLLSPERMPTLPADLTTSLCSSVQEKWWLYAYKIYRRSEIIRCDIGEIRQEVQRGLEVIRCIGSHGLHPSILVQLARIFQHRCKLLKDKDSNDLPFIQARCELYWSAAVPLLERLLNNQQIRMINTRIFDYQGKEMNNVELSNSLEEGRLLVACKYIRDRNYEQASDILTSLKCPEASFHQGEIYKKLADELIESLPKESITSSIRSQYNIMLTKARNCFYLTLDRLRSPGINPNHPLNAELGSRLASIEDELWRNDAKNDGDNGSDESYSSAHSITEQLANSTINPSTITPRRNHRTPKLSSTPRQYPNSELDITRSRIQMEARPSPERLDAQIRQLLYTKDNILHSVMDQQKTLLESNKALTESNRQLQSIVEELRKEMAEFRLEAKKPKRTASANQYDDDPYNYEEDYSDVSYGVQSNITQPTQPIQPIQPTLPIQPNVYQPRYPYSPYNQLNYYSGLPYSDLNLPQFFPPRYPLGLYPPDRNLVPKVPDMIQQGMIQPNLFNPLLNQFNDTIVPVSPQQIPVPQLSTDLPSNILAPKDTATIKNAPVNKEPPVNVTITSSDIVPTSAPFVQPTLSIVIPPQHRKVTTVANTNANANSQVTSTPHNYQILMPTGAKIPTSSNLSSIFSNSVFNSSTDKINERNTSVVSTGSHNSSIEAVEVEHDPIPDFQPIIPLPAEVKVTTGEEDEQTLFCARAKLFRFFEKEWKDRGVGNVKLLRNKEGKVRLLMRREQVLKICANHLLSPDMELKAMPNNDKAWTWAANDYADEEVRLEKLCIKFKLVEEAQLFKEAFDKAKQSVPVSPPKNKELGKNDLSKEIGNDSPADGNKSSIMVGGFSFSSTPVIQSTIASDNNKLKQEESSKPSPFAGFSFSKSEPTVPSGFSFNKNISEADISSTKPALRKPQQAPNSVPTTTSSKITGVINDDNEAVLFNKNVSLMRSSGESGQWKDRGTGSLMLLLNEKSHKLRILMRKSDTQKLCINQTLTNNFVVMNLSGASNVICWASTESNKSGKHETYAVSFKDAAEAEEFSDKIHRLVKLMVNNSNEIPGEYISKTGKIVKIIEGTSGAKEVSKSLSEMFKPAVGSWECASCYTRNNAGVGQCVACSAPSEPQKPVTEIKQPVSAQIVNSNSNQSFGGLFKPQPDTWECKMCYIRNSKSDYYCVACDSPVDPSMPEKPKPNDTLSSAPGQTFTFGIPKGTTAGQSASLFTDMLKTQKESTTTTTGFSFGFNQPSKEGLGSFTFKAPGTDAPGESKPLDFSGFGQKSEKDFGFGTKKLEPPANTFAFGSPGKSFDFQFSKSPVKSPGAGDVSEDEVAESEDVYFTPVIPLPDKIDVKTGEEDEEVLYCHRAKLFRYDAKTKEWKERGLGDLKILKNDKSNKTRFVMRREQTLKLCLNHFVTEDLEISKKDDKTWMWHAADYSDGEIEYAQFACRFKTPEIAGEFKEAADLAIANLVSDSVKEFESSAQKSVQKSDQKSAVNEIQVVYERKVTEEEKNAALKLQLPENFYAYKQKEDCQGCRGCKEDISLFESEKTQSEVDKTETDKSAADKSAATPLNIKLAPPKLSPSPLKAPTSAPTTTSMNFGATFSFGTSAPSFGATPVFGGATNDKDKKTSFSFGSFSESSAEKSPNLFGGKTICSPSSVNFGKSQAFNKTFGETQTPGWTFGSSGSNNSIFGGASAKPEANLSFSSFGTNSVGSKPEPIFGSIANDSSPVSFGSLAKSVTSTSTPPTTTPTTTSSVFGFSSTPSTIFGSSIFGGKVFESANMTFGSANTDTKVTSAEVAQKTEGSNAFLNTDNIATFSSLASNADQPISFKTDPNFSFAGAGQSLFGAKPSPPGKVEKALTTDDKEEDDKEENDEGQEYDPHYEPIIPLPDAIEVWTGEEEEEKLFSQRAKLYRYETETKEWKERGVGDMKLLYHSEKGTYRLLLRREQIHKIVCNFSISPELEFQPLKTSDRSLMWVGMNFIEGELVLEKLAVRFKNPQIAKEFKEAVENAQKNLRERPRNNEYQEYQVEDDEEDNEDDDEHSMMFERDARLFYLDGGDWHPMADGMVKMFYDSDLYGARIIFETGSAELICNCVITVETEMQVDKNECIWTAIDDAFEPSVQRTLKAQFSNEDSAEEMFMNFHDGQDYARQAHITNVGDYSSGR</sequence>
<dbReference type="GO" id="GO:0008270">
    <property type="term" value="F:zinc ion binding"/>
    <property type="evidence" value="ECO:0007669"/>
    <property type="project" value="UniProtKB-KW"/>
</dbReference>
<dbReference type="GO" id="GO:0005096">
    <property type="term" value="F:GTPase activator activity"/>
    <property type="evidence" value="ECO:0007669"/>
    <property type="project" value="TreeGrafter"/>
</dbReference>
<feature type="domain" description="RanBD1" evidence="9">
    <location>
        <begin position="2361"/>
        <end position="2497"/>
    </location>
</feature>
<feature type="compositionally biased region" description="Polar residues" evidence="8">
    <location>
        <begin position="792"/>
        <end position="802"/>
    </location>
</feature>
<evidence type="ECO:0000256" key="4">
    <source>
        <dbReference type="ARBA" id="ARBA00022833"/>
    </source>
</evidence>